<dbReference type="Proteomes" id="UP001153069">
    <property type="component" value="Unassembled WGS sequence"/>
</dbReference>
<dbReference type="AlphaFoldDB" id="A0A9N8I081"/>
<keyword evidence="1" id="KW-1133">Transmembrane helix</keyword>
<organism evidence="2 3">
    <name type="scientific">Seminavis robusta</name>
    <dbReference type="NCBI Taxonomy" id="568900"/>
    <lineage>
        <taxon>Eukaryota</taxon>
        <taxon>Sar</taxon>
        <taxon>Stramenopiles</taxon>
        <taxon>Ochrophyta</taxon>
        <taxon>Bacillariophyta</taxon>
        <taxon>Bacillariophyceae</taxon>
        <taxon>Bacillariophycidae</taxon>
        <taxon>Naviculales</taxon>
        <taxon>Naviculaceae</taxon>
        <taxon>Seminavis</taxon>
    </lineage>
</organism>
<keyword evidence="1" id="KW-0812">Transmembrane</keyword>
<keyword evidence="1" id="KW-0472">Membrane</keyword>
<evidence type="ECO:0000256" key="1">
    <source>
        <dbReference type="SAM" id="Phobius"/>
    </source>
</evidence>
<feature type="transmembrane region" description="Helical" evidence="1">
    <location>
        <begin position="53"/>
        <end position="78"/>
    </location>
</feature>
<keyword evidence="3" id="KW-1185">Reference proteome</keyword>
<evidence type="ECO:0000313" key="3">
    <source>
        <dbReference type="Proteomes" id="UP001153069"/>
    </source>
</evidence>
<feature type="transmembrane region" description="Helical" evidence="1">
    <location>
        <begin position="90"/>
        <end position="117"/>
    </location>
</feature>
<accession>A0A9N8I081</accession>
<name>A0A9N8I081_9STRA</name>
<gene>
    <name evidence="2" type="ORF">SEMRO_3530_G348950.1</name>
</gene>
<proteinExistence type="predicted"/>
<evidence type="ECO:0000313" key="2">
    <source>
        <dbReference type="EMBL" id="CAB9531430.1"/>
    </source>
</evidence>
<sequence length="190" mass="21501">MPSRSRIPIQLTDGFLSSGRPEQIRPRLTSEEWHALRLAIYEAIAPASKFKRLVTVLLTGLFAVPFLAFFFLLVFVLSDFVEFEDGQAEQAFQLLLIVAASGFLGLGVGMLLVASLIRRVCIESYMDVYLAKATFDFETEIDSSGIAIDIVMAPACRKCLRRTFVAWCDVDYILVVTIERHKSEDFYERM</sequence>
<protein>
    <submittedName>
        <fullName evidence="2">Uncharacterized protein</fullName>
    </submittedName>
</protein>
<comment type="caution">
    <text evidence="2">The sequence shown here is derived from an EMBL/GenBank/DDBJ whole genome shotgun (WGS) entry which is preliminary data.</text>
</comment>
<dbReference type="EMBL" id="CAICTM010003528">
    <property type="protein sequence ID" value="CAB9531430.1"/>
    <property type="molecule type" value="Genomic_DNA"/>
</dbReference>
<reference evidence="2" key="1">
    <citation type="submission" date="2020-06" db="EMBL/GenBank/DDBJ databases">
        <authorList>
            <consortium name="Plant Systems Biology data submission"/>
        </authorList>
    </citation>
    <scope>NUCLEOTIDE SEQUENCE</scope>
    <source>
        <strain evidence="2">D6</strain>
    </source>
</reference>